<dbReference type="SUPFAM" id="SSF46785">
    <property type="entry name" value="Winged helix' DNA-binding domain"/>
    <property type="match status" value="1"/>
</dbReference>
<dbReference type="InterPro" id="IPR036390">
    <property type="entry name" value="WH_DNA-bd_sf"/>
</dbReference>
<evidence type="ECO:0000259" key="4">
    <source>
        <dbReference type="PROSITE" id="PS50995"/>
    </source>
</evidence>
<protein>
    <submittedName>
        <fullName evidence="5">MarR family transcriptional regulator</fullName>
    </submittedName>
</protein>
<keyword evidence="2" id="KW-0238">DNA-binding</keyword>
<dbReference type="EMBL" id="WNHB01000001">
    <property type="protein sequence ID" value="MTT30610.1"/>
    <property type="molecule type" value="Genomic_DNA"/>
</dbReference>
<dbReference type="Pfam" id="PF01047">
    <property type="entry name" value="MarR"/>
    <property type="match status" value="1"/>
</dbReference>
<accession>A0A6N8CMB8</accession>
<evidence type="ECO:0000256" key="2">
    <source>
        <dbReference type="ARBA" id="ARBA00023125"/>
    </source>
</evidence>
<gene>
    <name evidence="5" type="ORF">GMB86_01095</name>
</gene>
<keyword evidence="3" id="KW-0804">Transcription</keyword>
<dbReference type="Gene3D" id="1.10.10.10">
    <property type="entry name" value="Winged helix-like DNA-binding domain superfamily/Winged helix DNA-binding domain"/>
    <property type="match status" value="1"/>
</dbReference>
<sequence length="151" mass="18088">MRLKWVVDICMDRRQKLIRDLELNVSTIIRRFKKEMSDLFDNNITNHEFLFLHAVSKHQPQMISALAKELDVATSFVTVVTDKLIHKGYIHRERSQKDRRIVELTLTDEGNKLCKQMEKIKNEFMLKNFEKFTVEELEILNLLILKWRGEE</sequence>
<name>A0A6N8CMB8_9BACI</name>
<dbReference type="GO" id="GO:0003700">
    <property type="term" value="F:DNA-binding transcription factor activity"/>
    <property type="evidence" value="ECO:0007669"/>
    <property type="project" value="InterPro"/>
</dbReference>
<evidence type="ECO:0000313" key="6">
    <source>
        <dbReference type="Proteomes" id="UP000440978"/>
    </source>
</evidence>
<dbReference type="PRINTS" id="PR00598">
    <property type="entry name" value="HTHMARR"/>
</dbReference>
<dbReference type="SMART" id="SM00347">
    <property type="entry name" value="HTH_MARR"/>
    <property type="match status" value="1"/>
</dbReference>
<keyword evidence="6" id="KW-1185">Reference proteome</keyword>
<evidence type="ECO:0000313" key="5">
    <source>
        <dbReference type="EMBL" id="MTT30610.1"/>
    </source>
</evidence>
<organism evidence="5 6">
    <name type="scientific">Terrilactibacillus tamarindi</name>
    <dbReference type="NCBI Taxonomy" id="2599694"/>
    <lineage>
        <taxon>Bacteria</taxon>
        <taxon>Bacillati</taxon>
        <taxon>Bacillota</taxon>
        <taxon>Bacilli</taxon>
        <taxon>Bacillales</taxon>
        <taxon>Bacillaceae</taxon>
        <taxon>Terrilactibacillus</taxon>
    </lineage>
</organism>
<reference evidence="5 6" key="1">
    <citation type="submission" date="2019-11" db="EMBL/GenBank/DDBJ databases">
        <title>Terrilactibacillus tamarindus sp. nov. BCM23-1 isolated from bark of Tamarindus indica.</title>
        <authorList>
            <person name="Kingkaew E."/>
            <person name="Tanasupawat S."/>
        </authorList>
    </citation>
    <scope>NUCLEOTIDE SEQUENCE [LARGE SCALE GENOMIC DNA]</scope>
    <source>
        <strain evidence="5 6">BCM23-1</strain>
    </source>
</reference>
<dbReference type="PANTHER" id="PTHR42756:SF1">
    <property type="entry name" value="TRANSCRIPTIONAL REPRESSOR OF EMRAB OPERON"/>
    <property type="match status" value="1"/>
</dbReference>
<dbReference type="PROSITE" id="PS50995">
    <property type="entry name" value="HTH_MARR_2"/>
    <property type="match status" value="1"/>
</dbReference>
<evidence type="ECO:0000256" key="3">
    <source>
        <dbReference type="ARBA" id="ARBA00023163"/>
    </source>
</evidence>
<dbReference type="InterPro" id="IPR000835">
    <property type="entry name" value="HTH_MarR-typ"/>
</dbReference>
<dbReference type="AlphaFoldDB" id="A0A6N8CMB8"/>
<keyword evidence="1" id="KW-0805">Transcription regulation</keyword>
<proteinExistence type="predicted"/>
<evidence type="ECO:0000256" key="1">
    <source>
        <dbReference type="ARBA" id="ARBA00023015"/>
    </source>
</evidence>
<dbReference type="OrthoDB" id="288929at2"/>
<comment type="caution">
    <text evidence="5">The sequence shown here is derived from an EMBL/GenBank/DDBJ whole genome shotgun (WGS) entry which is preliminary data.</text>
</comment>
<dbReference type="GO" id="GO:0003677">
    <property type="term" value="F:DNA binding"/>
    <property type="evidence" value="ECO:0007669"/>
    <property type="project" value="UniProtKB-KW"/>
</dbReference>
<dbReference type="InterPro" id="IPR036388">
    <property type="entry name" value="WH-like_DNA-bd_sf"/>
</dbReference>
<dbReference type="Proteomes" id="UP000440978">
    <property type="component" value="Unassembled WGS sequence"/>
</dbReference>
<feature type="domain" description="HTH marR-type" evidence="4">
    <location>
        <begin position="14"/>
        <end position="149"/>
    </location>
</feature>
<dbReference type="PANTHER" id="PTHR42756">
    <property type="entry name" value="TRANSCRIPTIONAL REGULATOR, MARR"/>
    <property type="match status" value="1"/>
</dbReference>